<evidence type="ECO:0000313" key="1">
    <source>
        <dbReference type="EMBL" id="RUO39644.1"/>
    </source>
</evidence>
<dbReference type="Gene3D" id="3.30.300.20">
    <property type="match status" value="1"/>
</dbReference>
<organism evidence="1 2">
    <name type="scientific">Pseudidiomarina aestuarii</name>
    <dbReference type="NCBI Taxonomy" id="624146"/>
    <lineage>
        <taxon>Bacteria</taxon>
        <taxon>Pseudomonadati</taxon>
        <taxon>Pseudomonadota</taxon>
        <taxon>Gammaproteobacteria</taxon>
        <taxon>Alteromonadales</taxon>
        <taxon>Idiomarinaceae</taxon>
        <taxon>Pseudidiomarina</taxon>
    </lineage>
</organism>
<sequence length="135" mass="14464">MHAQVKWIQGMEFSAESGSGHTVRMDGDKATAASPMELVLMAAGGCSSVDVVSILEKTRQQVTAVRCDVDGKRADATPAVFTDIHLHFVVTGTDIAEKHVERAVQLSAEKYCSVAKMLEVSVNVTHSFSIEAATE</sequence>
<dbReference type="AlphaFoldDB" id="A0A7Z6ZSL5"/>
<dbReference type="Pfam" id="PF02566">
    <property type="entry name" value="OsmC"/>
    <property type="match status" value="1"/>
</dbReference>
<reference evidence="2" key="1">
    <citation type="journal article" date="2018" name="Front. Microbiol.">
        <title>Genome-Based Analysis Reveals the Taxonomy and Diversity of the Family Idiomarinaceae.</title>
        <authorList>
            <person name="Liu Y."/>
            <person name="Lai Q."/>
            <person name="Shao Z."/>
        </authorList>
    </citation>
    <scope>NUCLEOTIDE SEQUENCE [LARGE SCALE GENOMIC DNA]</scope>
    <source>
        <strain evidence="2">KYW314</strain>
    </source>
</reference>
<evidence type="ECO:0000313" key="2">
    <source>
        <dbReference type="Proteomes" id="UP000287766"/>
    </source>
</evidence>
<dbReference type="InterPro" id="IPR015946">
    <property type="entry name" value="KH_dom-like_a/b"/>
</dbReference>
<dbReference type="PANTHER" id="PTHR34352:SF1">
    <property type="entry name" value="PROTEIN YHFA"/>
    <property type="match status" value="1"/>
</dbReference>
<name>A0A7Z6ZSL5_9GAMM</name>
<dbReference type="Proteomes" id="UP000287766">
    <property type="component" value="Unassembled WGS sequence"/>
</dbReference>
<dbReference type="InterPro" id="IPR003718">
    <property type="entry name" value="OsmC/Ohr_fam"/>
</dbReference>
<dbReference type="RefSeq" id="WP_169931366.1">
    <property type="nucleotide sequence ID" value="NZ_PIPR01000002.1"/>
</dbReference>
<keyword evidence="2" id="KW-1185">Reference proteome</keyword>
<dbReference type="Gene3D" id="2.20.25.10">
    <property type="match status" value="1"/>
</dbReference>
<protein>
    <submittedName>
        <fullName evidence="1">OsmC family protein</fullName>
    </submittedName>
</protein>
<proteinExistence type="predicted"/>
<dbReference type="NCBIfam" id="NF008009">
    <property type="entry name" value="PRK10738.1"/>
    <property type="match status" value="1"/>
</dbReference>
<accession>A0A7Z6ZSL5</accession>
<dbReference type="PANTHER" id="PTHR34352">
    <property type="entry name" value="PROTEIN YHFA"/>
    <property type="match status" value="1"/>
</dbReference>
<dbReference type="SUPFAM" id="SSF82784">
    <property type="entry name" value="OsmC-like"/>
    <property type="match status" value="1"/>
</dbReference>
<gene>
    <name evidence="1" type="ORF">CWE22_09845</name>
</gene>
<dbReference type="EMBL" id="PIPR01000002">
    <property type="protein sequence ID" value="RUO39644.1"/>
    <property type="molecule type" value="Genomic_DNA"/>
</dbReference>
<dbReference type="InterPro" id="IPR036102">
    <property type="entry name" value="OsmC/Ohrsf"/>
</dbReference>
<comment type="caution">
    <text evidence="1">The sequence shown here is derived from an EMBL/GenBank/DDBJ whole genome shotgun (WGS) entry which is preliminary data.</text>
</comment>